<evidence type="ECO:0000313" key="3">
    <source>
        <dbReference type="Proteomes" id="UP000520767"/>
    </source>
</evidence>
<dbReference type="AlphaFoldDB" id="A0A7W7Q3R4"/>
<evidence type="ECO:0000313" key="2">
    <source>
        <dbReference type="EMBL" id="MBB4906353.1"/>
    </source>
</evidence>
<dbReference type="EMBL" id="JACHJQ010000003">
    <property type="protein sequence ID" value="MBB4906353.1"/>
    <property type="molecule type" value="Genomic_DNA"/>
</dbReference>
<dbReference type="RefSeq" id="WP_184810577.1">
    <property type="nucleotide sequence ID" value="NZ_JACHJQ010000003.1"/>
</dbReference>
<dbReference type="Proteomes" id="UP000520767">
    <property type="component" value="Unassembled WGS sequence"/>
</dbReference>
<dbReference type="SUPFAM" id="SSF52980">
    <property type="entry name" value="Restriction endonuclease-like"/>
    <property type="match status" value="1"/>
</dbReference>
<evidence type="ECO:0000259" key="1">
    <source>
        <dbReference type="Pfam" id="PF05685"/>
    </source>
</evidence>
<dbReference type="InterPro" id="IPR011335">
    <property type="entry name" value="Restrct_endonuc-II-like"/>
</dbReference>
<dbReference type="Pfam" id="PF05685">
    <property type="entry name" value="Uma2"/>
    <property type="match status" value="1"/>
</dbReference>
<dbReference type="InterPro" id="IPR012296">
    <property type="entry name" value="Nuclease_put_TT1808"/>
</dbReference>
<dbReference type="Gene3D" id="3.90.1570.10">
    <property type="entry name" value="tt1808, chain A"/>
    <property type="match status" value="1"/>
</dbReference>
<name>A0A7W7Q3R4_9PSEU</name>
<proteinExistence type="predicted"/>
<keyword evidence="3" id="KW-1185">Reference proteome</keyword>
<dbReference type="InterPro" id="IPR008538">
    <property type="entry name" value="Uma2"/>
</dbReference>
<sequence>MAKPSPLHNLVARNMANVLDSQIPSGWATATDFDLKMPSGDCRSPDFAIVREEAATAKRPLRLDEVLLVGEVVSPSWNSIHKDIYQYPRLFLEAGLVHYWHIHLDPVFAIYAHRLGRSQVRHHTPISLDVLNRNPGRFIFDPQEPFPFQIDLAQLIHSRASLLRAMSNIPAHDPEADYPAAEVTVKVDRVDGILVPLARPGALVSRPLAQ</sequence>
<comment type="caution">
    <text evidence="2">The sequence shown here is derived from an EMBL/GenBank/DDBJ whole genome shotgun (WGS) entry which is preliminary data.</text>
</comment>
<feature type="domain" description="Putative restriction endonuclease" evidence="1">
    <location>
        <begin position="1"/>
        <end position="103"/>
    </location>
</feature>
<gene>
    <name evidence="2" type="ORF">FHR82_002573</name>
</gene>
<reference evidence="2 3" key="1">
    <citation type="submission" date="2020-08" db="EMBL/GenBank/DDBJ databases">
        <title>Genomic Encyclopedia of Type Strains, Phase III (KMG-III): the genomes of soil and plant-associated and newly described type strains.</title>
        <authorList>
            <person name="Whitman W."/>
        </authorList>
    </citation>
    <scope>NUCLEOTIDE SEQUENCE [LARGE SCALE GENOMIC DNA]</scope>
    <source>
        <strain evidence="2 3">CECT 8960</strain>
    </source>
</reference>
<protein>
    <recommendedName>
        <fullName evidence="1">Putative restriction endonuclease domain-containing protein</fullName>
    </recommendedName>
</protein>
<accession>A0A7W7Q3R4</accession>
<organism evidence="2 3">
    <name type="scientific">Actinophytocola algeriensis</name>
    <dbReference type="NCBI Taxonomy" id="1768010"/>
    <lineage>
        <taxon>Bacteria</taxon>
        <taxon>Bacillati</taxon>
        <taxon>Actinomycetota</taxon>
        <taxon>Actinomycetes</taxon>
        <taxon>Pseudonocardiales</taxon>
        <taxon>Pseudonocardiaceae</taxon>
    </lineage>
</organism>
<dbReference type="CDD" id="cd06260">
    <property type="entry name" value="DUF820-like"/>
    <property type="match status" value="1"/>
</dbReference>